<keyword evidence="9 11" id="KW-0472">Membrane</keyword>
<comment type="subunit">
    <text evidence="10">Monomer. Interacts with itself to form filaments; also interacts with TraQ.</text>
</comment>
<evidence type="ECO:0000256" key="11">
    <source>
        <dbReference type="SAM" id="Phobius"/>
    </source>
</evidence>
<dbReference type="EMBL" id="CP048110">
    <property type="protein sequence ID" value="QHS50029.1"/>
    <property type="molecule type" value="Genomic_DNA"/>
</dbReference>
<geneLocation type="plasmid" evidence="13">
    <name>unnamed3</name>
</geneLocation>
<keyword evidence="11" id="KW-1133">Transmembrane helix</keyword>
<evidence type="ECO:0000256" key="2">
    <source>
        <dbReference type="ARBA" id="ARBA00004613"/>
    </source>
</evidence>
<keyword evidence="12" id="KW-0614">Plasmid</keyword>
<dbReference type="GO" id="GO:0005886">
    <property type="term" value="C:plasma membrane"/>
    <property type="evidence" value="ECO:0007669"/>
    <property type="project" value="UniProtKB-SubCell"/>
</dbReference>
<dbReference type="EMBL" id="CP048111">
    <property type="protein sequence ID" value="QHS50243.1"/>
    <property type="molecule type" value="Genomic_DNA"/>
</dbReference>
<organism evidence="12 14">
    <name type="scientific">Klebsiella michiganensis</name>
    <dbReference type="NCBI Taxonomy" id="1134687"/>
    <lineage>
        <taxon>Bacteria</taxon>
        <taxon>Pseudomonadati</taxon>
        <taxon>Pseudomonadota</taxon>
        <taxon>Gammaproteobacteria</taxon>
        <taxon>Enterobacterales</taxon>
        <taxon>Enterobacteriaceae</taxon>
        <taxon>Klebsiella/Raoultella group</taxon>
        <taxon>Klebsiella</taxon>
    </lineage>
</organism>
<dbReference type="Proteomes" id="UP000464389">
    <property type="component" value="Plasmid unnamed2"/>
</dbReference>
<keyword evidence="11" id="KW-0812">Transmembrane</keyword>
<protein>
    <recommendedName>
        <fullName evidence="4">Pilin</fullName>
    </recommendedName>
</protein>
<evidence type="ECO:0000256" key="5">
    <source>
        <dbReference type="ARBA" id="ARBA00022475"/>
    </source>
</evidence>
<dbReference type="RefSeq" id="WP_162122805.1">
    <property type="nucleotide sequence ID" value="NZ_CP048110.1"/>
</dbReference>
<evidence type="ECO:0000256" key="7">
    <source>
        <dbReference type="ARBA" id="ARBA00022525"/>
    </source>
</evidence>
<evidence type="ECO:0000313" key="12">
    <source>
        <dbReference type="EMBL" id="QHS50029.1"/>
    </source>
</evidence>
<evidence type="ECO:0000313" key="13">
    <source>
        <dbReference type="EMBL" id="QHS50243.1"/>
    </source>
</evidence>
<sequence length="116" mass="12641">MSMGIHSDASSLSINHYGFMDKSQKSSRGVYYFTLAVLVMGFFLVMAGVCQADDLLKAGDKAVQDTVGKDSSVMRWLLMLEVLSAIFGFIVTRNMKVLGGIVALSIFINICYAIIS</sequence>
<evidence type="ECO:0000256" key="10">
    <source>
        <dbReference type="ARBA" id="ARBA00026027"/>
    </source>
</evidence>
<keyword evidence="7" id="KW-0964">Secreted</keyword>
<comment type="subcellular location">
    <subcellularLocation>
        <location evidence="1">Cell inner membrane</location>
        <topology evidence="1">Multi-pass membrane protein</topology>
    </subcellularLocation>
    <subcellularLocation>
        <location evidence="2">Secreted</location>
    </subcellularLocation>
</comment>
<dbReference type="Pfam" id="PF05513">
    <property type="entry name" value="TraA"/>
    <property type="match status" value="1"/>
</dbReference>
<evidence type="ECO:0000256" key="1">
    <source>
        <dbReference type="ARBA" id="ARBA00004429"/>
    </source>
</evidence>
<dbReference type="AlphaFoldDB" id="A0A6P1V8K1"/>
<keyword evidence="5" id="KW-1003">Cell membrane</keyword>
<evidence type="ECO:0000256" key="8">
    <source>
        <dbReference type="ARBA" id="ARBA00022971"/>
    </source>
</evidence>
<keyword evidence="6" id="KW-0997">Cell inner membrane</keyword>
<dbReference type="Proteomes" id="UP000464389">
    <property type="component" value="Plasmid unnamed3"/>
</dbReference>
<dbReference type="InterPro" id="IPR008873">
    <property type="entry name" value="TraA"/>
</dbReference>
<accession>A0A6P1V8K1</accession>
<evidence type="ECO:0000256" key="9">
    <source>
        <dbReference type="ARBA" id="ARBA00023136"/>
    </source>
</evidence>
<dbReference type="GO" id="GO:0005576">
    <property type="term" value="C:extracellular region"/>
    <property type="evidence" value="ECO:0007669"/>
    <property type="project" value="UniProtKB-SubCell"/>
</dbReference>
<proteinExistence type="inferred from homology"/>
<gene>
    <name evidence="12" type="ORF">GW952_30905</name>
    <name evidence="13" type="ORF">GW952_32190</name>
</gene>
<feature type="transmembrane region" description="Helical" evidence="11">
    <location>
        <begin position="73"/>
        <end position="91"/>
    </location>
</feature>
<evidence type="ECO:0000256" key="3">
    <source>
        <dbReference type="ARBA" id="ARBA00009586"/>
    </source>
</evidence>
<feature type="transmembrane region" description="Helical" evidence="11">
    <location>
        <begin position="30"/>
        <end position="52"/>
    </location>
</feature>
<evidence type="ECO:0000313" key="14">
    <source>
        <dbReference type="Proteomes" id="UP000464389"/>
    </source>
</evidence>
<name>A0A6P1V8K1_9ENTR</name>
<evidence type="ECO:0000256" key="6">
    <source>
        <dbReference type="ARBA" id="ARBA00022519"/>
    </source>
</evidence>
<keyword evidence="8" id="KW-0184">Conjugation</keyword>
<feature type="transmembrane region" description="Helical" evidence="11">
    <location>
        <begin position="97"/>
        <end position="115"/>
    </location>
</feature>
<reference evidence="12 14" key="1">
    <citation type="submission" date="2020-01" db="EMBL/GenBank/DDBJ databases">
        <title>Bactrocera dorsalis gut bacteria genome.</title>
        <authorList>
            <person name="Zhang H."/>
            <person name="Cai Z."/>
        </authorList>
    </citation>
    <scope>NUCLEOTIDE SEQUENCE [LARGE SCALE GENOMIC DNA]</scope>
    <source>
        <strain evidence="12 14">BD177</strain>
        <plasmid evidence="12 14">unnamed2</plasmid>
        <plasmid evidence="13 14">unnamed3</plasmid>
    </source>
</reference>
<comment type="similarity">
    <text evidence="3">Belongs to the TraA family.</text>
</comment>
<evidence type="ECO:0000256" key="4">
    <source>
        <dbReference type="ARBA" id="ARBA00018586"/>
    </source>
</evidence>
<geneLocation type="plasmid" evidence="12">
    <name>unnamed2</name>
</geneLocation>